<dbReference type="InterPro" id="IPR020472">
    <property type="entry name" value="WD40_PAC1"/>
</dbReference>
<feature type="repeat" description="WD" evidence="3">
    <location>
        <begin position="330"/>
        <end position="371"/>
    </location>
</feature>
<accession>A0A9K3GNZ2</accession>
<feature type="repeat" description="WD" evidence="3">
    <location>
        <begin position="187"/>
        <end position="220"/>
    </location>
</feature>
<dbReference type="Gene3D" id="2.130.10.10">
    <property type="entry name" value="YVTN repeat-like/Quinoprotein amine dehydrogenase"/>
    <property type="match status" value="3"/>
</dbReference>
<organism evidence="4 5">
    <name type="scientific">Kipferlia bialata</name>
    <dbReference type="NCBI Taxonomy" id="797122"/>
    <lineage>
        <taxon>Eukaryota</taxon>
        <taxon>Metamonada</taxon>
        <taxon>Carpediemonas-like organisms</taxon>
        <taxon>Kipferlia</taxon>
    </lineage>
</organism>
<feature type="non-terminal residue" evidence="4">
    <location>
        <position position="437"/>
    </location>
</feature>
<dbReference type="InterPro" id="IPR019775">
    <property type="entry name" value="WD40_repeat_CS"/>
</dbReference>
<keyword evidence="2" id="KW-0677">Repeat</keyword>
<gene>
    <name evidence="4" type="ORF">KIPB_012610</name>
</gene>
<evidence type="ECO:0000256" key="2">
    <source>
        <dbReference type="ARBA" id="ARBA00022737"/>
    </source>
</evidence>
<feature type="repeat" description="WD" evidence="3">
    <location>
        <begin position="71"/>
        <end position="112"/>
    </location>
</feature>
<dbReference type="PROSITE" id="PS50082">
    <property type="entry name" value="WD_REPEATS_2"/>
    <property type="match status" value="6"/>
</dbReference>
<dbReference type="PANTHER" id="PTHR19848:SF8">
    <property type="entry name" value="F-BOX AND WD REPEAT DOMAIN CONTAINING 7"/>
    <property type="match status" value="1"/>
</dbReference>
<sequence length="437" mass="48397">VWDVSTWGTRGRESRLDDKAVKAMARMTLQGHRGDVLSLIWTADCRNLFSGARDNTIKIWSMETQECVRTIADHSGDISSMSLLNKETFLLTSSTDGLMRIFKLASLEEVEEEEILPVNPTIMGTAAIIAPKRPMDTVVGQVQLYPTQIHGLALNPRAPYMITSSDYHAVTIWTLRDLVRPAKAMEFVGHNQPVGGVRLTQDEKKVISASSDGSIMMYELHPLRRTVHLPLTTAIYALASHRTENGTLVYSAGTDYAISVHLFLDSAPGVAQPVFRLEGHCGKVEAIVINPTGDLVFSTSHDFSTRAWRIPPIPQQTQQTPIVLQDVAAHELHSDHVTSLALNDSGTLLVTGSADHTVGLWEVRKQGRTLSKKALVDAHSTIVTDVAFGHRETQDCILSTGWDGKVHMWKVVQDKRRTSLKCIHTVTHPSPSHRWTK</sequence>
<dbReference type="InterPro" id="IPR001680">
    <property type="entry name" value="WD40_rpt"/>
</dbReference>
<dbReference type="PROSITE" id="PS50294">
    <property type="entry name" value="WD_REPEATS_REGION"/>
    <property type="match status" value="3"/>
</dbReference>
<dbReference type="AlphaFoldDB" id="A0A9K3GNZ2"/>
<dbReference type="PROSITE" id="PS00678">
    <property type="entry name" value="WD_REPEATS_1"/>
    <property type="match status" value="1"/>
</dbReference>
<protein>
    <recommendedName>
        <fullName evidence="6">Guanine nucleotide-binding protein subunit beta-like protein</fullName>
    </recommendedName>
</protein>
<dbReference type="Proteomes" id="UP000265618">
    <property type="component" value="Unassembled WGS sequence"/>
</dbReference>
<dbReference type="OrthoDB" id="16717at2759"/>
<dbReference type="Pfam" id="PF00400">
    <property type="entry name" value="WD40"/>
    <property type="match status" value="6"/>
</dbReference>
<dbReference type="EMBL" id="BDIP01005637">
    <property type="protein sequence ID" value="GIQ89982.1"/>
    <property type="molecule type" value="Genomic_DNA"/>
</dbReference>
<dbReference type="PRINTS" id="PR00320">
    <property type="entry name" value="GPROTEINBRPT"/>
</dbReference>
<proteinExistence type="predicted"/>
<comment type="caution">
    <text evidence="4">The sequence shown here is derived from an EMBL/GenBank/DDBJ whole genome shotgun (WGS) entry which is preliminary data.</text>
</comment>
<name>A0A9K3GNZ2_9EUKA</name>
<evidence type="ECO:0000313" key="5">
    <source>
        <dbReference type="Proteomes" id="UP000265618"/>
    </source>
</evidence>
<evidence type="ECO:0008006" key="6">
    <source>
        <dbReference type="Google" id="ProtNLM"/>
    </source>
</evidence>
<reference evidence="4 5" key="1">
    <citation type="journal article" date="2018" name="PLoS ONE">
        <title>The draft genome of Kipferlia bialata reveals reductive genome evolution in fornicate parasites.</title>
        <authorList>
            <person name="Tanifuji G."/>
            <person name="Takabayashi S."/>
            <person name="Kume K."/>
            <person name="Takagi M."/>
            <person name="Nakayama T."/>
            <person name="Kamikawa R."/>
            <person name="Inagaki Y."/>
            <person name="Hashimoto T."/>
        </authorList>
    </citation>
    <scope>NUCLEOTIDE SEQUENCE [LARGE SCALE GENOMIC DNA]</scope>
    <source>
        <strain evidence="4">NY0173</strain>
    </source>
</reference>
<keyword evidence="5" id="KW-1185">Reference proteome</keyword>
<feature type="non-terminal residue" evidence="4">
    <location>
        <position position="1"/>
    </location>
</feature>
<dbReference type="PANTHER" id="PTHR19848">
    <property type="entry name" value="WD40 REPEAT PROTEIN"/>
    <property type="match status" value="1"/>
</dbReference>
<feature type="repeat" description="WD" evidence="3">
    <location>
        <begin position="29"/>
        <end position="70"/>
    </location>
</feature>
<dbReference type="InterPro" id="IPR036322">
    <property type="entry name" value="WD40_repeat_dom_sf"/>
</dbReference>
<evidence type="ECO:0000256" key="3">
    <source>
        <dbReference type="PROSITE-ProRule" id="PRU00221"/>
    </source>
</evidence>
<dbReference type="SMART" id="SM00320">
    <property type="entry name" value="WD40"/>
    <property type="match status" value="7"/>
</dbReference>
<dbReference type="SUPFAM" id="SSF50978">
    <property type="entry name" value="WD40 repeat-like"/>
    <property type="match status" value="2"/>
</dbReference>
<keyword evidence="1 3" id="KW-0853">WD repeat</keyword>
<feature type="repeat" description="WD" evidence="3">
    <location>
        <begin position="376"/>
        <end position="419"/>
    </location>
</feature>
<feature type="repeat" description="WD" evidence="3">
    <location>
        <begin position="277"/>
        <end position="310"/>
    </location>
</feature>
<dbReference type="InterPro" id="IPR015943">
    <property type="entry name" value="WD40/YVTN_repeat-like_dom_sf"/>
</dbReference>
<evidence type="ECO:0000313" key="4">
    <source>
        <dbReference type="EMBL" id="GIQ89982.1"/>
    </source>
</evidence>
<evidence type="ECO:0000256" key="1">
    <source>
        <dbReference type="ARBA" id="ARBA00022574"/>
    </source>
</evidence>